<reference evidence="2 3" key="1">
    <citation type="submission" date="2020-08" db="EMBL/GenBank/DDBJ databases">
        <title>Genomic Encyclopedia of Type Strains, Phase IV (KMG-IV): sequencing the most valuable type-strain genomes for metagenomic binning, comparative biology and taxonomic classification.</title>
        <authorList>
            <person name="Goeker M."/>
        </authorList>
    </citation>
    <scope>NUCLEOTIDE SEQUENCE [LARGE SCALE GENOMIC DNA]</scope>
    <source>
        <strain evidence="2 3">DSM 27939</strain>
    </source>
</reference>
<gene>
    <name evidence="2" type="ORF">HNQ08_005579</name>
</gene>
<dbReference type="Proteomes" id="UP000552709">
    <property type="component" value="Unassembled WGS sequence"/>
</dbReference>
<proteinExistence type="predicted"/>
<evidence type="ECO:0000313" key="2">
    <source>
        <dbReference type="EMBL" id="MBB5366450.1"/>
    </source>
</evidence>
<comment type="caution">
    <text evidence="2">The sequence shown here is derived from an EMBL/GenBank/DDBJ whole genome shotgun (WGS) entry which is preliminary data.</text>
</comment>
<accession>A0A7W8NI17</accession>
<protein>
    <recommendedName>
        <fullName evidence="4">Replication protein</fullName>
    </recommendedName>
</protein>
<organism evidence="2 3">
    <name type="scientific">Deinococcus humi</name>
    <dbReference type="NCBI Taxonomy" id="662880"/>
    <lineage>
        <taxon>Bacteria</taxon>
        <taxon>Thermotogati</taxon>
        <taxon>Deinococcota</taxon>
        <taxon>Deinococci</taxon>
        <taxon>Deinococcales</taxon>
        <taxon>Deinococcaceae</taxon>
        <taxon>Deinococcus</taxon>
    </lineage>
</organism>
<dbReference type="AlphaFoldDB" id="A0A7W8NI17"/>
<sequence>VPVATPPLLIPDQVEDQDAPATLAQTVERKARSKAHYRKPLKATPPAPAAQDGPEGQPAWLLDTLRLLDQQEARERAELSRVFVRQQVQRQPLPRLEELLALEAFRPKRGRGAGTAGAGALAAGLHELGRIGLATRLYLYGKDGQPPKQIVLHLCAELLAEALGVSENTLRDWTTQLQRAGYLYACPHYTTTTLDGKQVTAVDGMLYAIRLAPDHTARLRYQDYKRAYRNLDADRAAGRTAYNAIANAAKRAEEAQISEGVQDGEKNTAGSCTPSGQIKAELLEQLRRWAVIPGNITTQNPLKADPAVIDPDEAAKRLGGVQDVVHALSTLLDVHASKRAALIGIMGAALARDLEDQHSRAYYCKIIWLAWQAELEGRDGLQALGAELQHLEVDRREWKGLRRPAALLAARLRAA</sequence>
<keyword evidence="3" id="KW-1185">Reference proteome</keyword>
<evidence type="ECO:0008006" key="4">
    <source>
        <dbReference type="Google" id="ProtNLM"/>
    </source>
</evidence>
<evidence type="ECO:0000313" key="3">
    <source>
        <dbReference type="Proteomes" id="UP000552709"/>
    </source>
</evidence>
<evidence type="ECO:0000256" key="1">
    <source>
        <dbReference type="SAM" id="MobiDB-lite"/>
    </source>
</evidence>
<feature type="non-terminal residue" evidence="2">
    <location>
        <position position="1"/>
    </location>
</feature>
<dbReference type="RefSeq" id="WP_184138482.1">
    <property type="nucleotide sequence ID" value="NZ_JACHFL010000044.1"/>
</dbReference>
<feature type="region of interest" description="Disordered" evidence="1">
    <location>
        <begin position="27"/>
        <end position="56"/>
    </location>
</feature>
<feature type="compositionally biased region" description="Basic residues" evidence="1">
    <location>
        <begin position="31"/>
        <end position="41"/>
    </location>
</feature>
<name>A0A7W8NI17_9DEIO</name>
<dbReference type="EMBL" id="JACHFL010000044">
    <property type="protein sequence ID" value="MBB5366450.1"/>
    <property type="molecule type" value="Genomic_DNA"/>
</dbReference>